<feature type="signal peptide" evidence="11">
    <location>
        <begin position="1"/>
        <end position="18"/>
    </location>
</feature>
<keyword evidence="5" id="KW-0464">Manganese</keyword>
<evidence type="ECO:0000259" key="12">
    <source>
        <dbReference type="Pfam" id="PF00294"/>
    </source>
</evidence>
<dbReference type="InterPro" id="IPR011611">
    <property type="entry name" value="PfkB_dom"/>
</dbReference>
<dbReference type="Pfam" id="PF00294">
    <property type="entry name" value="PfkB"/>
    <property type="match status" value="1"/>
</dbReference>
<dbReference type="Gene3D" id="3.40.1190.20">
    <property type="match status" value="1"/>
</dbReference>
<gene>
    <name evidence="13" type="ORF">PROFUN_03442</name>
</gene>
<dbReference type="Proteomes" id="UP000241769">
    <property type="component" value="Unassembled WGS sequence"/>
</dbReference>
<dbReference type="GO" id="GO:0004730">
    <property type="term" value="F:pseudouridylate synthase activity"/>
    <property type="evidence" value="ECO:0007669"/>
    <property type="project" value="InterPro"/>
</dbReference>
<feature type="region of interest" description="Disordered" evidence="10">
    <location>
        <begin position="1386"/>
        <end position="1418"/>
    </location>
</feature>
<dbReference type="GO" id="GO:0016301">
    <property type="term" value="F:kinase activity"/>
    <property type="evidence" value="ECO:0007669"/>
    <property type="project" value="UniProtKB-KW"/>
</dbReference>
<dbReference type="CDD" id="cd01941">
    <property type="entry name" value="YeiC_kinase_like"/>
    <property type="match status" value="1"/>
</dbReference>
<keyword evidence="11" id="KW-0732">Signal</keyword>
<dbReference type="Gene3D" id="3.60.20.40">
    <property type="match status" value="1"/>
</dbReference>
<dbReference type="Gene3D" id="3.40.1790.10">
    <property type="entry name" value="Indigoidine synthase domain"/>
    <property type="match status" value="1"/>
</dbReference>
<keyword evidence="4" id="KW-0378">Hydrolase</keyword>
<dbReference type="InterPro" id="IPR002173">
    <property type="entry name" value="Carboh/pur_kinase_PfkB_CS"/>
</dbReference>
<feature type="binding site" evidence="9">
    <location>
        <begin position="1166"/>
        <end position="1167"/>
    </location>
    <ligand>
        <name>L-glutamate</name>
        <dbReference type="ChEBI" id="CHEBI:29985"/>
    </ligand>
</feature>
<dbReference type="EMBL" id="MDYQ01000661">
    <property type="protein sequence ID" value="PRP73128.1"/>
    <property type="molecule type" value="Genomic_DNA"/>
</dbReference>
<dbReference type="PRINTS" id="PR01210">
    <property type="entry name" value="GGTRANSPTASE"/>
</dbReference>
<evidence type="ECO:0000256" key="3">
    <source>
        <dbReference type="ARBA" id="ARBA00022777"/>
    </source>
</evidence>
<evidence type="ECO:0000256" key="10">
    <source>
        <dbReference type="SAM" id="MobiDB-lite"/>
    </source>
</evidence>
<keyword evidence="2" id="KW-0479">Metal-binding</keyword>
<dbReference type="SUPFAM" id="SSF56235">
    <property type="entry name" value="N-terminal nucleophile aminohydrolases (Ntn hydrolases)"/>
    <property type="match status" value="1"/>
</dbReference>
<dbReference type="STRING" id="1890364.A0A2P6MN46"/>
<organism evidence="13 14">
    <name type="scientific">Planoprotostelium fungivorum</name>
    <dbReference type="NCBI Taxonomy" id="1890364"/>
    <lineage>
        <taxon>Eukaryota</taxon>
        <taxon>Amoebozoa</taxon>
        <taxon>Evosea</taxon>
        <taxon>Variosea</taxon>
        <taxon>Cavosteliida</taxon>
        <taxon>Cavosteliaceae</taxon>
        <taxon>Planoprotostelium</taxon>
    </lineage>
</organism>
<dbReference type="PANTHER" id="PTHR42909:SF1">
    <property type="entry name" value="CARBOHYDRATE KINASE PFKB DOMAIN-CONTAINING PROTEIN"/>
    <property type="match status" value="1"/>
</dbReference>
<dbReference type="Pfam" id="PF04227">
    <property type="entry name" value="Indigoidine_A"/>
    <property type="match status" value="1"/>
</dbReference>
<feature type="binding site" evidence="9">
    <location>
        <begin position="1114"/>
        <end position="1116"/>
    </location>
    <ligand>
        <name>L-glutamate</name>
        <dbReference type="ChEBI" id="CHEBI:29985"/>
    </ligand>
</feature>
<proteinExistence type="inferred from homology"/>
<feature type="compositionally biased region" description="Polar residues" evidence="10">
    <location>
        <begin position="1287"/>
        <end position="1297"/>
    </location>
</feature>
<dbReference type="InterPro" id="IPR029056">
    <property type="entry name" value="Ribokinase-like"/>
</dbReference>
<feature type="chain" id="PRO_5015137181" evidence="11">
    <location>
        <begin position="19"/>
        <end position="1537"/>
    </location>
</feature>
<feature type="binding site" evidence="9">
    <location>
        <position position="1188"/>
    </location>
    <ligand>
        <name>L-glutamate</name>
        <dbReference type="ChEBI" id="CHEBI:29985"/>
    </ligand>
</feature>
<evidence type="ECO:0000256" key="11">
    <source>
        <dbReference type="SAM" id="SignalP"/>
    </source>
</evidence>
<dbReference type="InterPro" id="IPR043138">
    <property type="entry name" value="GGT_lsub"/>
</dbReference>
<evidence type="ECO:0000256" key="1">
    <source>
        <dbReference type="ARBA" id="ARBA00022679"/>
    </source>
</evidence>
<dbReference type="InterPro" id="IPR000101">
    <property type="entry name" value="GGT_peptidase"/>
</dbReference>
<sequence>MMLLHIFLLLSFLLNVNAHNAHPSESSFQFLSTSISESRGPFILLDTVADALRRGLPVVALESTVISHGLPYPDNLQTGLDLEETVRLNGAVPATIALMDGSILIGLNHTMMERLAVMGHEAHKTSRRDIAYVVATRKAGATTVSATSWIAAQVGISVFATGGIGGVHRNGEVTLDVSADLTELGRTSIAVVCAGVKSILDIPKTLEYLETQGVPVVGYNTTEFPAFFTRKSGLKTSATAVNDEECARIIRANRQLGLEGGIVIAVPVPEDEEAELQIVEEATNTALKESITSRVTGKDATPFLLKRIAELTEGKSLKANIALIKNNAATASRIALQLARLEGGERPVKVEGGRGRPVVVGGMVLDIVSTSSSAAIMETSNPGGVLYRQGGVGRNALEVLYRLGQEALFISAVGQDPSASVLLSGLRKITEFSSDGIYVSNRTNTAVYNAILDHNGHMLVAVADMAIFDEISSNFVRNFKEELTAAPVVIMDGNIPEATMDEVLSSSSNVIFEPTSVPKSMKILPRLSRVSVLTPNLDELFALTGGRPQDVSVTTYKERCITLMDRGVRAVLLKMGAEGVMYASSEALDGCEEVTSSTSSGKKGQVFFYHFEAPKVDKIISVTGAGDSLVGGYAWGITNGRSVCQAVRLGLTAAKLSLENPASEKEQLIASSFVRGISQRVPLIQARTVFLTVKDSDEEAEGEVKLLTSFLVAALILASFMAAVLIITNKAPIYETASRTEAPVLPFIAFGKNGAVAAEQGVCSDVGVTILKEGGNAVDAAIASTLCLGLAQPHSSGIGGGAVIVIRMANGTEEVIDSREVAPEGAYPTMYVNRTRDSTYGPRAVAVPGELRGLELAFQKYGSGRVTWKRLFKEAIETARAGVPISHELYRAIQSERSNLLNSNLKDIFMPNGTTLVEGNRYQNPKLAETLEEIANNGTWSYYHGQIAANIVWDIVKAGGNLTLGDLETFSPRISRPMHGSYRGYDIACAGPPFSGCPIMLQTLNVFEKYAVDQIDRKRNPTVASQILSESLKFAFANRVGLADPYFYNVTGVVDGMTDKQHAELLKAKIDLDHAYNWTHYVDLVDPQDSTPDAGTMHLSVVDRDKNAVAITSTINTYFGSQFLSTSTGIILNNEMDDFGTPGTFNSFNLPPSKINFPEPKKKPLSSMSPTIITKDGQVKMVVGASGGSRIPTGTLQVISSILDSRMKPDYAVWQPRIHTQWQPNIVYVDPNLPEAQPDVYSKMKEVGNDVTVRATSGSCVQVVVVEDDNMMARLIRHLQHLAAVQPSSMPSQRQVTRSIPSPRRLRRPNGYQVLTSHTAAAKLIGSYCERTKVEFEPELPTLMSHLMDNSPLAQQLALTSLERDFEKATRKDNVAKYIPELMMQLHHSGPNKGPINSKPPRSEEEKGQKRRRESTQIDVRYVRRDYSLASPTMQRQSPLHASPLPPVTVSATENTPVVDVVHAAQVPNMAPSAVAQPPITRTELELLAMRQLDNLLDISQRRVRLEDLSDGDRQEIDRITALRAAASSLTPLSSQA</sequence>
<dbReference type="NCBIfam" id="TIGR00066">
    <property type="entry name" value="g_glut_trans"/>
    <property type="match status" value="1"/>
</dbReference>
<keyword evidence="6" id="KW-0456">Lyase</keyword>
<dbReference type="Gene3D" id="1.10.246.130">
    <property type="match status" value="1"/>
</dbReference>
<name>A0A2P6MN46_9EUKA</name>
<evidence type="ECO:0000256" key="9">
    <source>
        <dbReference type="PIRSR" id="PIRSR600101-2"/>
    </source>
</evidence>
<dbReference type="SUPFAM" id="SSF110581">
    <property type="entry name" value="Indigoidine synthase A-like"/>
    <property type="match status" value="1"/>
</dbReference>
<dbReference type="InParanoid" id="A0A2P6MN46"/>
<dbReference type="GO" id="GO:0005737">
    <property type="term" value="C:cytoplasm"/>
    <property type="evidence" value="ECO:0007669"/>
    <property type="project" value="TreeGrafter"/>
</dbReference>
<dbReference type="InterPro" id="IPR043137">
    <property type="entry name" value="GGT_ssub_C"/>
</dbReference>
<dbReference type="SUPFAM" id="SSF53613">
    <property type="entry name" value="Ribokinase-like"/>
    <property type="match status" value="1"/>
</dbReference>
<protein>
    <submittedName>
        <fullName evidence="13">Pseudouridine-metabolizing bifunctional protein</fullName>
    </submittedName>
</protein>
<dbReference type="InterPro" id="IPR007342">
    <property type="entry name" value="PsuG"/>
</dbReference>
<evidence type="ECO:0000256" key="8">
    <source>
        <dbReference type="PIRSR" id="PIRSR600101-1"/>
    </source>
</evidence>
<reference evidence="13 14" key="1">
    <citation type="journal article" date="2018" name="Genome Biol. Evol.">
        <title>Multiple Roots of Fruiting Body Formation in Amoebozoa.</title>
        <authorList>
            <person name="Hillmann F."/>
            <person name="Forbes G."/>
            <person name="Novohradska S."/>
            <person name="Ferling I."/>
            <person name="Riege K."/>
            <person name="Groth M."/>
            <person name="Westermann M."/>
            <person name="Marz M."/>
            <person name="Spaller T."/>
            <person name="Winckler T."/>
            <person name="Schaap P."/>
            <person name="Glockner G."/>
        </authorList>
    </citation>
    <scope>NUCLEOTIDE SEQUENCE [LARGE SCALE GENOMIC DNA]</scope>
    <source>
        <strain evidence="13 14">Jena</strain>
    </source>
</reference>
<feature type="binding site" evidence="9">
    <location>
        <position position="1138"/>
    </location>
    <ligand>
        <name>L-glutamate</name>
        <dbReference type="ChEBI" id="CHEBI:29985"/>
    </ligand>
</feature>
<feature type="binding site" evidence="9">
    <location>
        <position position="819"/>
    </location>
    <ligand>
        <name>L-glutamate</name>
        <dbReference type="ChEBI" id="CHEBI:29985"/>
    </ligand>
</feature>
<feature type="domain" description="Carbohydrate kinase PfkB" evidence="12">
    <location>
        <begin position="358"/>
        <end position="661"/>
    </location>
</feature>
<accession>A0A2P6MN46</accession>
<keyword evidence="7" id="KW-0326">Glycosidase</keyword>
<dbReference type="OrthoDB" id="198885at2759"/>
<feature type="region of interest" description="Disordered" evidence="10">
    <location>
        <begin position="1287"/>
        <end position="1308"/>
    </location>
</feature>
<keyword evidence="1" id="KW-0808">Transferase</keyword>
<evidence type="ECO:0000256" key="6">
    <source>
        <dbReference type="ARBA" id="ARBA00023239"/>
    </source>
</evidence>
<evidence type="ECO:0000256" key="5">
    <source>
        <dbReference type="ARBA" id="ARBA00023211"/>
    </source>
</evidence>
<dbReference type="GO" id="GO:0036374">
    <property type="term" value="F:glutathione hydrolase activity"/>
    <property type="evidence" value="ECO:0007669"/>
    <property type="project" value="InterPro"/>
</dbReference>
<comment type="caution">
    <text evidence="13">The sequence shown here is derived from an EMBL/GenBank/DDBJ whole genome shotgun (WGS) entry which is preliminary data.</text>
</comment>
<dbReference type="HAMAP" id="MF_01876">
    <property type="entry name" value="PsiMP_glycosidase"/>
    <property type="match status" value="1"/>
</dbReference>
<evidence type="ECO:0000256" key="4">
    <source>
        <dbReference type="ARBA" id="ARBA00022801"/>
    </source>
</evidence>
<dbReference type="Pfam" id="PF01019">
    <property type="entry name" value="G_glu_transpept"/>
    <property type="match status" value="1"/>
</dbReference>
<dbReference type="FunFam" id="3.60.20.40:FF:000001">
    <property type="entry name" value="Gamma-glutamyltranspeptidase 1"/>
    <property type="match status" value="1"/>
</dbReference>
<dbReference type="GO" id="GO:0046872">
    <property type="term" value="F:metal ion binding"/>
    <property type="evidence" value="ECO:0007669"/>
    <property type="project" value="UniProtKB-KW"/>
</dbReference>
<dbReference type="PANTHER" id="PTHR42909">
    <property type="entry name" value="ZGC:136858"/>
    <property type="match status" value="1"/>
</dbReference>
<keyword evidence="14" id="KW-1185">Reference proteome</keyword>
<evidence type="ECO:0000313" key="14">
    <source>
        <dbReference type="Proteomes" id="UP000241769"/>
    </source>
</evidence>
<dbReference type="GO" id="GO:0006751">
    <property type="term" value="P:glutathione catabolic process"/>
    <property type="evidence" value="ECO:0007669"/>
    <property type="project" value="InterPro"/>
</dbReference>
<dbReference type="PROSITE" id="PS00584">
    <property type="entry name" value="PFKB_KINASES_2"/>
    <property type="match status" value="1"/>
</dbReference>
<dbReference type="InterPro" id="IPR029055">
    <property type="entry name" value="Ntn_hydrolases_N"/>
</dbReference>
<evidence type="ECO:0000313" key="13">
    <source>
        <dbReference type="EMBL" id="PRP73128.1"/>
    </source>
</evidence>
<feature type="active site" description="Nucleophile" evidence="8">
    <location>
        <position position="1096"/>
    </location>
</feature>
<evidence type="ECO:0000256" key="2">
    <source>
        <dbReference type="ARBA" id="ARBA00022723"/>
    </source>
</evidence>
<keyword evidence="3" id="KW-0418">Kinase</keyword>
<dbReference type="InterPro" id="IPR022830">
    <property type="entry name" value="Indigdn_synthA-like"/>
</dbReference>
<evidence type="ECO:0000256" key="7">
    <source>
        <dbReference type="ARBA" id="ARBA00023295"/>
    </source>
</evidence>
<dbReference type="GO" id="GO:0016798">
    <property type="term" value="F:hydrolase activity, acting on glycosyl bonds"/>
    <property type="evidence" value="ECO:0007669"/>
    <property type="project" value="UniProtKB-KW"/>
</dbReference>